<dbReference type="OrthoDB" id="673785at2"/>
<keyword evidence="3 5" id="KW-1133">Transmembrane helix</keyword>
<proteinExistence type="predicted"/>
<comment type="subcellular location">
    <subcellularLocation>
        <location evidence="1">Membrane</location>
        <topology evidence="1">Multi-pass membrane protein</topology>
    </subcellularLocation>
</comment>
<feature type="transmembrane region" description="Helical" evidence="5">
    <location>
        <begin position="12"/>
        <end position="31"/>
    </location>
</feature>
<evidence type="ECO:0000256" key="5">
    <source>
        <dbReference type="SAM" id="Phobius"/>
    </source>
</evidence>
<evidence type="ECO:0000256" key="2">
    <source>
        <dbReference type="ARBA" id="ARBA00022692"/>
    </source>
</evidence>
<dbReference type="EMBL" id="LT838813">
    <property type="protein sequence ID" value="SMD44448.1"/>
    <property type="molecule type" value="Genomic_DNA"/>
</dbReference>
<evidence type="ECO:0000313" key="8">
    <source>
        <dbReference type="Proteomes" id="UP000192333"/>
    </source>
</evidence>
<feature type="transmembrane region" description="Helical" evidence="5">
    <location>
        <begin position="79"/>
        <end position="101"/>
    </location>
</feature>
<dbReference type="GO" id="GO:0030416">
    <property type="term" value="P:methylamine metabolic process"/>
    <property type="evidence" value="ECO:0007669"/>
    <property type="project" value="InterPro"/>
</dbReference>
<evidence type="ECO:0000256" key="1">
    <source>
        <dbReference type="ARBA" id="ARBA00004141"/>
    </source>
</evidence>
<reference evidence="8" key="1">
    <citation type="submission" date="2017-04" db="EMBL/GenBank/DDBJ databases">
        <authorList>
            <person name="Varghese N."/>
            <person name="Submissions S."/>
        </authorList>
    </citation>
    <scope>NUCLEOTIDE SEQUENCE [LARGE SCALE GENOMIC DNA]</scope>
    <source>
        <strain evidence="8">DSM 16537</strain>
    </source>
</reference>
<accession>A0A1W2H737</accession>
<dbReference type="GO" id="GO:0016020">
    <property type="term" value="C:membrane"/>
    <property type="evidence" value="ECO:0007669"/>
    <property type="project" value="UniProtKB-SubCell"/>
</dbReference>
<dbReference type="STRING" id="758820.SAMN00777080_3069"/>
<sequence>MMSIQKAIPTLFLIESFLKMILTALWGYSFFSKTITYQAFRISILNQPFSDSFGEVLSIIIPLIEFLLLVLFFVPRFSFFAFLGSLILLTVFSTYIGLVLVDAFDKIPCGCAGIFERISWEAHFWVNAGLVGIAGIGCGLRGKLDFEG</sequence>
<dbReference type="AlphaFoldDB" id="A0A1W2H737"/>
<feature type="transmembrane region" description="Helical" evidence="5">
    <location>
        <begin position="52"/>
        <end position="73"/>
    </location>
</feature>
<keyword evidence="2 5" id="KW-0812">Transmembrane</keyword>
<organism evidence="7 8">
    <name type="scientific">Aquiflexum balticum DSM 16537</name>
    <dbReference type="NCBI Taxonomy" id="758820"/>
    <lineage>
        <taxon>Bacteria</taxon>
        <taxon>Pseudomonadati</taxon>
        <taxon>Bacteroidota</taxon>
        <taxon>Cytophagia</taxon>
        <taxon>Cytophagales</taxon>
        <taxon>Cyclobacteriaceae</taxon>
        <taxon>Aquiflexum</taxon>
    </lineage>
</organism>
<gene>
    <name evidence="7" type="ORF">SAMN00777080_3069</name>
</gene>
<name>A0A1W2H737_9BACT</name>
<evidence type="ECO:0000259" key="6">
    <source>
        <dbReference type="Pfam" id="PF07291"/>
    </source>
</evidence>
<evidence type="ECO:0000256" key="4">
    <source>
        <dbReference type="ARBA" id="ARBA00023136"/>
    </source>
</evidence>
<protein>
    <recommendedName>
        <fullName evidence="6">Methylamine utilisation protein MauE domain-containing protein</fullName>
    </recommendedName>
</protein>
<dbReference type="Proteomes" id="UP000192333">
    <property type="component" value="Chromosome I"/>
</dbReference>
<evidence type="ECO:0000313" key="7">
    <source>
        <dbReference type="EMBL" id="SMD44448.1"/>
    </source>
</evidence>
<dbReference type="InterPro" id="IPR009908">
    <property type="entry name" value="Methylamine_util_MauE"/>
</dbReference>
<dbReference type="Pfam" id="PF07291">
    <property type="entry name" value="MauE"/>
    <property type="match status" value="1"/>
</dbReference>
<keyword evidence="8" id="KW-1185">Reference proteome</keyword>
<feature type="domain" description="Methylamine utilisation protein MauE" evidence="6">
    <location>
        <begin position="17"/>
        <end position="138"/>
    </location>
</feature>
<evidence type="ECO:0000256" key="3">
    <source>
        <dbReference type="ARBA" id="ARBA00022989"/>
    </source>
</evidence>
<keyword evidence="4 5" id="KW-0472">Membrane</keyword>
<dbReference type="RefSeq" id="WP_157370171.1">
    <property type="nucleotide sequence ID" value="NZ_LT838813.1"/>
</dbReference>